<dbReference type="Pfam" id="PF05154">
    <property type="entry name" value="TM2"/>
    <property type="match status" value="1"/>
</dbReference>
<keyword evidence="3 5" id="KW-1133">Transmembrane helix</keyword>
<feature type="transmembrane region" description="Helical" evidence="5">
    <location>
        <begin position="29"/>
        <end position="48"/>
    </location>
</feature>
<dbReference type="EMBL" id="DF977001">
    <property type="protein sequence ID" value="GAQ25362.1"/>
    <property type="molecule type" value="Genomic_DNA"/>
</dbReference>
<dbReference type="OrthoDB" id="8215804at2"/>
<name>A0A0U9HEW3_9FIRM</name>
<dbReference type="RefSeq" id="WP_059032751.1">
    <property type="nucleotide sequence ID" value="NZ_DF977001.1"/>
</dbReference>
<evidence type="ECO:0000256" key="1">
    <source>
        <dbReference type="ARBA" id="ARBA00004141"/>
    </source>
</evidence>
<accession>A0A0U9HEW3</accession>
<evidence type="ECO:0000313" key="7">
    <source>
        <dbReference type="EMBL" id="GAQ25362.1"/>
    </source>
</evidence>
<feature type="transmembrane region" description="Helical" evidence="5">
    <location>
        <begin position="55"/>
        <end position="79"/>
    </location>
</feature>
<feature type="transmembrane region" description="Helical" evidence="5">
    <location>
        <begin position="85"/>
        <end position="108"/>
    </location>
</feature>
<evidence type="ECO:0000256" key="5">
    <source>
        <dbReference type="SAM" id="Phobius"/>
    </source>
</evidence>
<protein>
    <submittedName>
        <fullName evidence="7">TM2 domain-containing membrane protein YozV</fullName>
    </submittedName>
</protein>
<dbReference type="Proteomes" id="UP000062160">
    <property type="component" value="Unassembled WGS sequence"/>
</dbReference>
<organism evidence="7">
    <name type="scientific">Tepidanaerobacter syntrophicus</name>
    <dbReference type="NCBI Taxonomy" id="224999"/>
    <lineage>
        <taxon>Bacteria</taxon>
        <taxon>Bacillati</taxon>
        <taxon>Bacillota</taxon>
        <taxon>Clostridia</taxon>
        <taxon>Thermosediminibacterales</taxon>
        <taxon>Tepidanaerobacteraceae</taxon>
        <taxon>Tepidanaerobacter</taxon>
    </lineage>
</organism>
<reference evidence="7" key="1">
    <citation type="journal article" date="2016" name="Genome Announc.">
        <title>Draft Genome Sequence of the Syntrophic Lactate-Degrading Bacterium Tepidanaerobacter syntrophicus JLT.</title>
        <authorList>
            <person name="Matsuura N."/>
            <person name="Ohashi A."/>
            <person name="Tourlousse D.M."/>
            <person name="Sekiguchi Y."/>
        </authorList>
    </citation>
    <scope>NUCLEOTIDE SEQUENCE [LARGE SCALE GENOMIC DNA]</scope>
    <source>
        <strain evidence="7">JL</strain>
    </source>
</reference>
<evidence type="ECO:0000259" key="6">
    <source>
        <dbReference type="Pfam" id="PF05154"/>
    </source>
</evidence>
<comment type="subcellular location">
    <subcellularLocation>
        <location evidence="1">Membrane</location>
        <topology evidence="1">Multi-pass membrane protein</topology>
    </subcellularLocation>
</comment>
<sequence length="136" mass="14831">MSVEKKNQLSDKQLSILESEMKKYGKSVGVAYLLLIFLGTLGIHKFYLGKALWGTVYLLLGIIGLGSWFAGSLVAFGGIPELAGSLGAIGSLCLGILSILILIDLFTLPRQVRKIYEKAEEKIINELLLSQKSQES</sequence>
<feature type="domain" description="TM2" evidence="6">
    <location>
        <begin position="25"/>
        <end position="69"/>
    </location>
</feature>
<dbReference type="STRING" id="224999.GCA_001485475_01378"/>
<gene>
    <name evidence="7" type="ORF">TSYNT_7383</name>
</gene>
<keyword evidence="2 5" id="KW-0812">Transmembrane</keyword>
<proteinExistence type="predicted"/>
<keyword evidence="8" id="KW-1185">Reference proteome</keyword>
<evidence type="ECO:0000256" key="3">
    <source>
        <dbReference type="ARBA" id="ARBA00022989"/>
    </source>
</evidence>
<dbReference type="AlphaFoldDB" id="A0A0U9HEW3"/>
<dbReference type="GO" id="GO:0016020">
    <property type="term" value="C:membrane"/>
    <property type="evidence" value="ECO:0007669"/>
    <property type="project" value="UniProtKB-SubCell"/>
</dbReference>
<evidence type="ECO:0000256" key="2">
    <source>
        <dbReference type="ARBA" id="ARBA00022692"/>
    </source>
</evidence>
<evidence type="ECO:0000256" key="4">
    <source>
        <dbReference type="ARBA" id="ARBA00023136"/>
    </source>
</evidence>
<dbReference type="InterPro" id="IPR007829">
    <property type="entry name" value="TM2"/>
</dbReference>
<keyword evidence="4 5" id="KW-0472">Membrane</keyword>
<evidence type="ECO:0000313" key="8">
    <source>
        <dbReference type="Proteomes" id="UP000062160"/>
    </source>
</evidence>